<dbReference type="OrthoDB" id="5372493at2"/>
<keyword evidence="4" id="KW-1185">Reference proteome</keyword>
<name>A0A2H1ED93_9FLAO</name>
<gene>
    <name evidence="3" type="ORF">MARIT_2555</name>
</gene>
<evidence type="ECO:0000313" key="4">
    <source>
        <dbReference type="Proteomes" id="UP000231564"/>
    </source>
</evidence>
<organism evidence="3 4">
    <name type="scientific">Tenacibaculum maritimum NCIMB 2154</name>
    <dbReference type="NCBI Taxonomy" id="1349785"/>
    <lineage>
        <taxon>Bacteria</taxon>
        <taxon>Pseudomonadati</taxon>
        <taxon>Bacteroidota</taxon>
        <taxon>Flavobacteriia</taxon>
        <taxon>Flavobacteriales</taxon>
        <taxon>Flavobacteriaceae</taxon>
        <taxon>Tenacibaculum</taxon>
    </lineage>
</organism>
<evidence type="ECO:0000259" key="1">
    <source>
        <dbReference type="Pfam" id="PF04256"/>
    </source>
</evidence>
<dbReference type="KEGG" id="tmar:MARIT_2555"/>
<protein>
    <recommendedName>
        <fullName evidence="5">DUF434 domain-containing protein</fullName>
    </recommendedName>
</protein>
<dbReference type="InterPro" id="IPR007368">
    <property type="entry name" value="DUF434"/>
</dbReference>
<feature type="domain" description="DUF5616" evidence="2">
    <location>
        <begin position="83"/>
        <end position="219"/>
    </location>
</feature>
<dbReference type="Pfam" id="PF04256">
    <property type="entry name" value="DUF434"/>
    <property type="match status" value="1"/>
</dbReference>
<evidence type="ECO:0000313" key="3">
    <source>
        <dbReference type="EMBL" id="SFZ84111.1"/>
    </source>
</evidence>
<dbReference type="RefSeq" id="WP_024740454.1">
    <property type="nucleotide sequence ID" value="NZ_BAUG01000006.1"/>
</dbReference>
<proteinExistence type="predicted"/>
<dbReference type="STRING" id="1349785.GCA_000509405_02376"/>
<dbReference type="GeneID" id="47724019"/>
<dbReference type="PANTHER" id="PTHR42252:SF1">
    <property type="entry name" value="DUF434 DOMAIN-CONTAINING PROTEIN"/>
    <property type="match status" value="1"/>
</dbReference>
<dbReference type="AlphaFoldDB" id="A0A2H1ED93"/>
<dbReference type="Proteomes" id="UP000231564">
    <property type="component" value="Chromosome MARIT"/>
</dbReference>
<feature type="domain" description="DUF434" evidence="1">
    <location>
        <begin position="22"/>
        <end position="77"/>
    </location>
</feature>
<reference evidence="3 4" key="1">
    <citation type="submission" date="2016-11" db="EMBL/GenBank/DDBJ databases">
        <authorList>
            <person name="Jaros S."/>
            <person name="Januszkiewicz K."/>
            <person name="Wedrychowicz H."/>
        </authorList>
    </citation>
    <scope>NUCLEOTIDE SEQUENCE [LARGE SCALE GENOMIC DNA]</scope>
    <source>
        <strain evidence="3">NCIMB 2154T</strain>
    </source>
</reference>
<evidence type="ECO:0000259" key="2">
    <source>
        <dbReference type="Pfam" id="PF18481"/>
    </source>
</evidence>
<evidence type="ECO:0008006" key="5">
    <source>
        <dbReference type="Google" id="ProtNLM"/>
    </source>
</evidence>
<dbReference type="EMBL" id="LT634361">
    <property type="protein sequence ID" value="SFZ84111.1"/>
    <property type="molecule type" value="Genomic_DNA"/>
</dbReference>
<dbReference type="InterPro" id="IPR041652">
    <property type="entry name" value="DUF5616"/>
</dbReference>
<sequence length="232" mass="26529">MKNRGKEGNDDYLFGELFMQAKMKEAVYDMSFLLERGYGAPSSCKLVGNRYKLRKRQQQAMRGMSAGNTSVTNRLHKEVSVIDLSNQTLIIDGFNQIILLESMLSEAYLFKGKDGVYRDLSTLYGTYKSVKQTQTAIKLIANFSKLYRIGKIIWVLDKPISNSGRMKTLLTAYAEEKDLNWEVLLENNPDKIIAESKYIGVTSDAWILERVSKWFNLIAHLIPKEYPSLVMS</sequence>
<accession>A0A2H1ED93</accession>
<dbReference type="Pfam" id="PF18481">
    <property type="entry name" value="DUF5616"/>
    <property type="match status" value="1"/>
</dbReference>
<dbReference type="PANTHER" id="PTHR42252">
    <property type="entry name" value="DUF5616 DOMAIN-CONTAINING PROTEIN"/>
    <property type="match status" value="1"/>
</dbReference>